<dbReference type="InterPro" id="IPR007138">
    <property type="entry name" value="ABM_dom"/>
</dbReference>
<dbReference type="InterPro" id="IPR011008">
    <property type="entry name" value="Dimeric_a/b-barrel"/>
</dbReference>
<evidence type="ECO:0000313" key="2">
    <source>
        <dbReference type="EMBL" id="SDS15555.1"/>
    </source>
</evidence>
<dbReference type="SUPFAM" id="SSF54909">
    <property type="entry name" value="Dimeric alpha+beta barrel"/>
    <property type="match status" value="1"/>
</dbReference>
<dbReference type="PANTHER" id="PTHR33336:SF3">
    <property type="entry name" value="ABM DOMAIN-CONTAINING PROTEIN"/>
    <property type="match status" value="1"/>
</dbReference>
<dbReference type="EMBL" id="LT629734">
    <property type="protein sequence ID" value="SDS15555.1"/>
    <property type="molecule type" value="Genomic_DNA"/>
</dbReference>
<keyword evidence="2" id="KW-0560">Oxidoreductase</keyword>
<reference evidence="3" key="1">
    <citation type="submission" date="2016-10" db="EMBL/GenBank/DDBJ databases">
        <authorList>
            <person name="Varghese N."/>
            <person name="Submissions S."/>
        </authorList>
    </citation>
    <scope>NUCLEOTIDE SEQUENCE [LARGE SCALE GENOMIC DNA]</scope>
    <source>
        <strain evidence="3">DSM 22965</strain>
    </source>
</reference>
<organism evidence="2 3">
    <name type="scientific">Agrococcus carbonis</name>
    <dbReference type="NCBI Taxonomy" id="684552"/>
    <lineage>
        <taxon>Bacteria</taxon>
        <taxon>Bacillati</taxon>
        <taxon>Actinomycetota</taxon>
        <taxon>Actinomycetes</taxon>
        <taxon>Micrococcales</taxon>
        <taxon>Microbacteriaceae</taxon>
        <taxon>Agrococcus</taxon>
    </lineage>
</organism>
<dbReference type="PROSITE" id="PS51725">
    <property type="entry name" value="ABM"/>
    <property type="match status" value="1"/>
</dbReference>
<name>A0A1H1PWI9_9MICO</name>
<dbReference type="Proteomes" id="UP000199649">
    <property type="component" value="Chromosome I"/>
</dbReference>
<feature type="domain" description="ABM" evidence="1">
    <location>
        <begin position="10"/>
        <end position="97"/>
    </location>
</feature>
<keyword evidence="3" id="KW-1185">Reference proteome</keyword>
<keyword evidence="2" id="KW-0503">Monooxygenase</keyword>
<dbReference type="RefSeq" id="WP_092666586.1">
    <property type="nucleotide sequence ID" value="NZ_LT629734.1"/>
</dbReference>
<accession>A0A1H1PWI9</accession>
<dbReference type="InterPro" id="IPR050744">
    <property type="entry name" value="AI-2_Isomerase_LsrG"/>
</dbReference>
<evidence type="ECO:0000313" key="3">
    <source>
        <dbReference type="Proteomes" id="UP000199649"/>
    </source>
</evidence>
<evidence type="ECO:0000259" key="1">
    <source>
        <dbReference type="PROSITE" id="PS51725"/>
    </source>
</evidence>
<proteinExistence type="predicted"/>
<dbReference type="STRING" id="684552.SAMN04489719_1666"/>
<dbReference type="Pfam" id="PF03992">
    <property type="entry name" value="ABM"/>
    <property type="match status" value="1"/>
</dbReference>
<dbReference type="PANTHER" id="PTHR33336">
    <property type="entry name" value="QUINOL MONOOXYGENASE YGIN-RELATED"/>
    <property type="match status" value="1"/>
</dbReference>
<dbReference type="GO" id="GO:0004497">
    <property type="term" value="F:monooxygenase activity"/>
    <property type="evidence" value="ECO:0007669"/>
    <property type="project" value="UniProtKB-KW"/>
</dbReference>
<dbReference type="Gene3D" id="3.30.70.100">
    <property type="match status" value="1"/>
</dbReference>
<dbReference type="AlphaFoldDB" id="A0A1H1PWI9"/>
<dbReference type="OrthoDB" id="5241825at2"/>
<sequence length="112" mass="12028">MASQTADQPVVVTAYFRPAEGARERVLAAMERVIPRVHEEAGCNLYAIQEAEDGAIIMIEHWDSAALLDAHGEGAPVADFNAELEGLLTEPVAVTRYTPLPMGDARKGVLIA</sequence>
<protein>
    <submittedName>
        <fullName evidence="2">Quinol monooxygenase YgiN</fullName>
    </submittedName>
</protein>
<gene>
    <name evidence="2" type="ORF">SAMN04489719_1666</name>
</gene>